<dbReference type="RefSeq" id="WP_290021079.1">
    <property type="nucleotide sequence ID" value="NZ_JAOPLV010000001.1"/>
</dbReference>
<evidence type="ECO:0000313" key="1">
    <source>
        <dbReference type="EMBL" id="MDM5138502.1"/>
    </source>
</evidence>
<dbReference type="Proteomes" id="UP001168216">
    <property type="component" value="Unassembled WGS sequence"/>
</dbReference>
<dbReference type="EMBL" id="JAOPLV010000001">
    <property type="protein sequence ID" value="MDM5138502.1"/>
    <property type="molecule type" value="Genomic_DNA"/>
</dbReference>
<evidence type="ECO:0000313" key="2">
    <source>
        <dbReference type="Proteomes" id="UP001168216"/>
    </source>
</evidence>
<proteinExistence type="predicted"/>
<gene>
    <name evidence="1" type="ORF">OB959_01635</name>
</gene>
<organism evidence="1 2">
    <name type="scientific">Aeromonas bestiarum</name>
    <dbReference type="NCBI Taxonomy" id="105751"/>
    <lineage>
        <taxon>Bacteria</taxon>
        <taxon>Pseudomonadati</taxon>
        <taxon>Pseudomonadota</taxon>
        <taxon>Gammaproteobacteria</taxon>
        <taxon>Aeromonadales</taxon>
        <taxon>Aeromonadaceae</taxon>
        <taxon>Aeromonas</taxon>
    </lineage>
</organism>
<accession>A0AAW7HTN7</accession>
<reference evidence="1" key="1">
    <citation type="submission" date="2023-08" db="EMBL/GenBank/DDBJ databases">
        <title>WGS of Aeromonas isolates.</title>
        <authorList>
            <person name="Lee H."/>
        </authorList>
    </citation>
    <scope>NUCLEOTIDE SEQUENCE</scope>
    <source>
        <strain evidence="1">SL22</strain>
    </source>
</reference>
<dbReference type="AlphaFoldDB" id="A0AAW7HTN7"/>
<protein>
    <submittedName>
        <fullName evidence="1">Ead/Ea22-like family protein</fullName>
    </submittedName>
</protein>
<name>A0AAW7HTN7_9GAMM</name>
<comment type="caution">
    <text evidence="1">The sequence shown here is derived from an EMBL/GenBank/DDBJ whole genome shotgun (WGS) entry which is preliminary data.</text>
</comment>
<sequence length="237" mass="26026">MNIDLEKLLELAKASTPGPWAVSAETPQFGDWSVRQDPADWNGSGYQLICSLPSAKKGGHYGEMFRANAHFIAAANPAVVTELVSMVKDSTLACITDVQAEPEFPGDAPPELMKHIRQCIEVKDEQHLLHMMRMAASITKKGIQERIAARTGIAIEGIFGRVVRDQCSCGEPISVELDCPRRTIRTDKKRPFYPDEGLPDGLDPQNYSEHGSSVFRCRKCGEPVDETVPAAKYGVNA</sequence>